<feature type="region of interest" description="Disordered" evidence="1">
    <location>
        <begin position="515"/>
        <end position="538"/>
    </location>
</feature>
<proteinExistence type="predicted"/>
<evidence type="ECO:0000313" key="4">
    <source>
        <dbReference type="Proteomes" id="UP001217089"/>
    </source>
</evidence>
<dbReference type="Pfam" id="PF23265">
    <property type="entry name" value="Ig-like_KY"/>
    <property type="match status" value="1"/>
</dbReference>
<evidence type="ECO:0000313" key="3">
    <source>
        <dbReference type="EMBL" id="KAJ8320666.1"/>
    </source>
</evidence>
<dbReference type="Proteomes" id="UP001217089">
    <property type="component" value="Unassembled WGS sequence"/>
</dbReference>
<comment type="caution">
    <text evidence="3">The sequence shown here is derived from an EMBL/GenBank/DDBJ whole genome shotgun (WGS) entry which is preliminary data.</text>
</comment>
<feature type="compositionally biased region" description="Basic and acidic residues" evidence="1">
    <location>
        <begin position="525"/>
        <end position="538"/>
    </location>
</feature>
<dbReference type="InterPro" id="IPR053041">
    <property type="entry name" value="Transglut-like_Superfamily_Mod"/>
</dbReference>
<dbReference type="EMBL" id="JARBDR010000141">
    <property type="protein sequence ID" value="KAJ8320666.1"/>
    <property type="molecule type" value="Genomic_DNA"/>
</dbReference>
<evidence type="ECO:0000256" key="1">
    <source>
        <dbReference type="SAM" id="MobiDB-lite"/>
    </source>
</evidence>
<feature type="compositionally biased region" description="Polar residues" evidence="1">
    <location>
        <begin position="515"/>
        <end position="524"/>
    </location>
</feature>
<dbReference type="InterPro" id="IPR056564">
    <property type="entry name" value="Ig-like_KY"/>
</dbReference>
<protein>
    <recommendedName>
        <fullName evidence="2">KY-like immunoglobulin-like domain-containing protein</fullName>
    </recommendedName>
</protein>
<evidence type="ECO:0000259" key="2">
    <source>
        <dbReference type="Pfam" id="PF23265"/>
    </source>
</evidence>
<dbReference type="PANTHER" id="PTHR47020">
    <property type="entry name" value="HILLARIN"/>
    <property type="match status" value="1"/>
</dbReference>
<dbReference type="PANTHER" id="PTHR47020:SF1">
    <property type="entry name" value="HILLARIN"/>
    <property type="match status" value="1"/>
</dbReference>
<keyword evidence="4" id="KW-1185">Reference proteome</keyword>
<feature type="domain" description="KY-like immunoglobulin-like" evidence="2">
    <location>
        <begin position="58"/>
        <end position="172"/>
    </location>
</feature>
<feature type="region of interest" description="Disordered" evidence="1">
    <location>
        <begin position="572"/>
        <end position="592"/>
    </location>
</feature>
<gene>
    <name evidence="3" type="ORF">KUTeg_002253</name>
</gene>
<feature type="compositionally biased region" description="Polar residues" evidence="1">
    <location>
        <begin position="572"/>
        <end position="591"/>
    </location>
</feature>
<dbReference type="Gene3D" id="1.20.920.60">
    <property type="match status" value="1"/>
</dbReference>
<accession>A0ABQ9FX02</accession>
<reference evidence="3 4" key="1">
    <citation type="submission" date="2022-12" db="EMBL/GenBank/DDBJ databases">
        <title>Chromosome-level genome of Tegillarca granosa.</title>
        <authorList>
            <person name="Kim J."/>
        </authorList>
    </citation>
    <scope>NUCLEOTIDE SEQUENCE [LARGE SCALE GENOMIC DNA]</scope>
    <source>
        <strain evidence="3">Teg-2019</strain>
        <tissue evidence="3">Adductor muscle</tissue>
    </source>
</reference>
<organism evidence="3 4">
    <name type="scientific">Tegillarca granosa</name>
    <name type="common">Malaysian cockle</name>
    <name type="synonym">Anadara granosa</name>
    <dbReference type="NCBI Taxonomy" id="220873"/>
    <lineage>
        <taxon>Eukaryota</taxon>
        <taxon>Metazoa</taxon>
        <taxon>Spiralia</taxon>
        <taxon>Lophotrochozoa</taxon>
        <taxon>Mollusca</taxon>
        <taxon>Bivalvia</taxon>
        <taxon>Autobranchia</taxon>
        <taxon>Pteriomorphia</taxon>
        <taxon>Arcoida</taxon>
        <taxon>Arcoidea</taxon>
        <taxon>Arcidae</taxon>
        <taxon>Tegillarca</taxon>
    </lineage>
</organism>
<name>A0ABQ9FX02_TEGGR</name>
<sequence>MKRTGEYKLEIVGKDDTRIEENYSFDWIAIYKIIFNKSAVSPFPECPLIGWGPGNRSMFRCGLTSVSHNAGKIDTSTGSLEIKFERVNNLMPETSLIKLNYRGDLFKNGELYSMLNHVVHRVESNNFLFNVETPVSGEYAFKINALNEEGVITNICNYLIVSSQNKSNIPFPRDMHDRLGAKEAMKEMNIEIVTPKTAFIISDSKEEILFEFNKPSNVNLTAFVSCDDQHSFKPKIKQTFSEEKVIYKVKPGVSGNYGFRLRAVRGEGTLPQSVYDAVIKFSKLKKEKNIVPYEEKELKGLPEEIKTRIDKAMKHEDDNDLELIIEDIKLLTLSTKQEEIDKLEFDIQVIKCRKVLVSATMSKQILRMETALQRTCGKECVHRLEKEINALKAMLERTKKIARLLKDVMDLKQNVISEIKSYTKPPLIVHRNWSEVQKILSGTVRASIIRKVSKFDMDKISPDVAQKAKGYISDITLDDVRLISAGAATFYVWIKGVTEEIEKRRSEGQQSIAEFAENKNNVNGRSERNDNDQSDRDGRIETLYDVQSEHDEIEANDSKGGEFEDNLNFNGQNGTNDMENPEEQGNSNCNGKNDIDFDESEIIFENLDFKDLSVDSSENVSMDLKSQSESDSNYKEYRVEEDNSYAIYAV</sequence>